<keyword evidence="3" id="KW-1133">Transmembrane helix</keyword>
<dbReference type="PIRSF" id="PIRSF031804">
    <property type="entry name" value="UCP031804"/>
    <property type="match status" value="1"/>
</dbReference>
<dbReference type="GO" id="GO:0012505">
    <property type="term" value="C:endomembrane system"/>
    <property type="evidence" value="ECO:0007669"/>
    <property type="project" value="UniProtKB-SubCell"/>
</dbReference>
<keyword evidence="2" id="KW-0812">Transmembrane</keyword>
<dbReference type="RefSeq" id="WP_183366555.1">
    <property type="nucleotide sequence ID" value="NZ_JACIEZ010000004.1"/>
</dbReference>
<dbReference type="InterPro" id="IPR016983">
    <property type="entry name" value="UCP031804"/>
</dbReference>
<gene>
    <name evidence="6" type="ORF">GGR23_002459</name>
</gene>
<protein>
    <submittedName>
        <fullName evidence="6">Uncharacterized membrane protein YkvA (DUF1232 family)</fullName>
    </submittedName>
</protein>
<dbReference type="Proteomes" id="UP000528286">
    <property type="component" value="Unassembled WGS sequence"/>
</dbReference>
<sequence length="128" mass="14220">MDEVKYGEILLPGDDETINRREKTVREKFWTVLRKSARHIPFARDAVAAFYCAIDPATPRRVKGILLAALAYFIMPLDALPDVFTLIGFTDDLAVLSTAIAMVRGHMREDHYVAADKALSGSEGQPKA</sequence>
<evidence type="ECO:0000313" key="7">
    <source>
        <dbReference type="Proteomes" id="UP000528286"/>
    </source>
</evidence>
<dbReference type="AlphaFoldDB" id="A0A7W6NKV6"/>
<name>A0A7W6NKV6_9HYPH</name>
<evidence type="ECO:0000256" key="1">
    <source>
        <dbReference type="ARBA" id="ARBA00004127"/>
    </source>
</evidence>
<keyword evidence="4" id="KW-0472">Membrane</keyword>
<comment type="subcellular location">
    <subcellularLocation>
        <location evidence="1">Endomembrane system</location>
        <topology evidence="1">Multi-pass membrane protein</topology>
    </subcellularLocation>
</comment>
<comment type="caution">
    <text evidence="6">The sequence shown here is derived from an EMBL/GenBank/DDBJ whole genome shotgun (WGS) entry which is preliminary data.</text>
</comment>
<evidence type="ECO:0000313" key="6">
    <source>
        <dbReference type="EMBL" id="MBB4065258.1"/>
    </source>
</evidence>
<organism evidence="6 7">
    <name type="scientific">Gellertiella hungarica</name>
    <dbReference type="NCBI Taxonomy" id="1572859"/>
    <lineage>
        <taxon>Bacteria</taxon>
        <taxon>Pseudomonadati</taxon>
        <taxon>Pseudomonadota</taxon>
        <taxon>Alphaproteobacteria</taxon>
        <taxon>Hyphomicrobiales</taxon>
        <taxon>Rhizobiaceae</taxon>
        <taxon>Gellertiella</taxon>
    </lineage>
</organism>
<accession>A0A7W6NKV6</accession>
<dbReference type="Pfam" id="PF06803">
    <property type="entry name" value="DUF1232"/>
    <property type="match status" value="1"/>
</dbReference>
<reference evidence="6 7" key="1">
    <citation type="submission" date="2020-08" db="EMBL/GenBank/DDBJ databases">
        <title>Genomic Encyclopedia of Type Strains, Phase IV (KMG-IV): sequencing the most valuable type-strain genomes for metagenomic binning, comparative biology and taxonomic classification.</title>
        <authorList>
            <person name="Goeker M."/>
        </authorList>
    </citation>
    <scope>NUCLEOTIDE SEQUENCE [LARGE SCALE GENOMIC DNA]</scope>
    <source>
        <strain evidence="6 7">DSM 29853</strain>
    </source>
</reference>
<evidence type="ECO:0000256" key="4">
    <source>
        <dbReference type="ARBA" id="ARBA00023136"/>
    </source>
</evidence>
<keyword evidence="7" id="KW-1185">Reference proteome</keyword>
<feature type="domain" description="DUF1232" evidence="5">
    <location>
        <begin position="63"/>
        <end position="97"/>
    </location>
</feature>
<dbReference type="EMBL" id="JACIEZ010000004">
    <property type="protein sequence ID" value="MBB4065258.1"/>
    <property type="molecule type" value="Genomic_DNA"/>
</dbReference>
<evidence type="ECO:0000259" key="5">
    <source>
        <dbReference type="Pfam" id="PF06803"/>
    </source>
</evidence>
<proteinExistence type="predicted"/>
<evidence type="ECO:0000256" key="2">
    <source>
        <dbReference type="ARBA" id="ARBA00022692"/>
    </source>
</evidence>
<dbReference type="InterPro" id="IPR010652">
    <property type="entry name" value="DUF1232"/>
</dbReference>
<evidence type="ECO:0000256" key="3">
    <source>
        <dbReference type="ARBA" id="ARBA00022989"/>
    </source>
</evidence>